<evidence type="ECO:0000256" key="8">
    <source>
        <dbReference type="HAMAP-Rule" id="MF_00011"/>
    </source>
</evidence>
<dbReference type="GO" id="GO:0004019">
    <property type="term" value="F:adenylosuccinate synthase activity"/>
    <property type="evidence" value="ECO:0007669"/>
    <property type="project" value="UniProtKB-UniRule"/>
</dbReference>
<feature type="active site" description="Proton acceptor" evidence="8">
    <location>
        <position position="30"/>
    </location>
</feature>
<dbReference type="KEGG" id="xau:Xaut_0037"/>
<gene>
    <name evidence="8" type="primary">purA</name>
    <name evidence="11" type="ordered locus">Xaut_0037</name>
</gene>
<dbReference type="InterPro" id="IPR033128">
    <property type="entry name" value="Adenylosuccin_syn_Lys_AS"/>
</dbReference>
<evidence type="ECO:0000256" key="2">
    <source>
        <dbReference type="ARBA" id="ARBA00022598"/>
    </source>
</evidence>
<dbReference type="EMBL" id="CP000781">
    <property type="protein sequence ID" value="ABS65296.1"/>
    <property type="molecule type" value="Genomic_DNA"/>
</dbReference>
<comment type="subcellular location">
    <subcellularLocation>
        <location evidence="8">Cytoplasm</location>
    </subcellularLocation>
</comment>
<comment type="catalytic activity">
    <reaction evidence="8 10">
        <text>IMP + L-aspartate + GTP = N(6)-(1,2-dicarboxyethyl)-AMP + GDP + phosphate + 2 H(+)</text>
        <dbReference type="Rhea" id="RHEA:15753"/>
        <dbReference type="ChEBI" id="CHEBI:15378"/>
        <dbReference type="ChEBI" id="CHEBI:29991"/>
        <dbReference type="ChEBI" id="CHEBI:37565"/>
        <dbReference type="ChEBI" id="CHEBI:43474"/>
        <dbReference type="ChEBI" id="CHEBI:57567"/>
        <dbReference type="ChEBI" id="CHEBI:58053"/>
        <dbReference type="ChEBI" id="CHEBI:58189"/>
        <dbReference type="EC" id="6.3.4.4"/>
    </reaction>
</comment>
<name>A7IBA3_XANP2</name>
<dbReference type="EC" id="6.3.4.4" evidence="8 10"/>
<dbReference type="Pfam" id="PF00709">
    <property type="entry name" value="Adenylsucc_synt"/>
    <property type="match status" value="1"/>
</dbReference>
<dbReference type="GO" id="GO:0005525">
    <property type="term" value="F:GTP binding"/>
    <property type="evidence" value="ECO:0007669"/>
    <property type="project" value="UniProtKB-UniRule"/>
</dbReference>
<feature type="binding site" description="in other chain" evidence="8">
    <location>
        <begin position="30"/>
        <end position="33"/>
    </location>
    <ligand>
        <name>IMP</name>
        <dbReference type="ChEBI" id="CHEBI:58053"/>
        <note>ligand shared between dimeric partners</note>
    </ligand>
</feature>
<proteinExistence type="inferred from homology"/>
<feature type="active site" description="Proton donor" evidence="8">
    <location>
        <position position="58"/>
    </location>
</feature>
<accession>A7IBA3</accession>
<evidence type="ECO:0000256" key="10">
    <source>
        <dbReference type="RuleBase" id="RU000520"/>
    </source>
</evidence>
<dbReference type="AlphaFoldDB" id="A7IBA3"/>
<dbReference type="SUPFAM" id="SSF52540">
    <property type="entry name" value="P-loop containing nucleoside triphosphate hydrolases"/>
    <property type="match status" value="1"/>
</dbReference>
<keyword evidence="5 8" id="KW-0658">Purine biosynthesis</keyword>
<comment type="cofactor">
    <cofactor evidence="8">
        <name>Mg(2+)</name>
        <dbReference type="ChEBI" id="CHEBI:18420"/>
    </cofactor>
    <text evidence="8">Binds 1 Mg(2+) ion per subunit.</text>
</comment>
<feature type="binding site" evidence="8">
    <location>
        <begin position="57"/>
        <end position="59"/>
    </location>
    <ligand>
        <name>GTP</name>
        <dbReference type="ChEBI" id="CHEBI:37565"/>
    </ligand>
</feature>
<dbReference type="PANTHER" id="PTHR11846:SF0">
    <property type="entry name" value="ADENYLOSUCCINATE SYNTHETASE"/>
    <property type="match status" value="1"/>
</dbReference>
<feature type="active site" evidence="9">
    <location>
        <position position="159"/>
    </location>
</feature>
<sequence>MRACVAMHPRRTGRRLKVANVVVVGSQWGDEGKGKIVDWLSEQADVVVRFQGGHNAGHTLVVGGVTYKLSLLPSGVVRGGKLSVIGNGVVLDPQALVDELARLAAQGVEIGPDRLRIAETVPLILPLHRELDALRESATAEGARIGTTKRGIGPAYEDKVGRRAIRLVDLSDPSTLPAKVDRLLTHHNLIRRGLGMEEVNRDALVAELLAIAPKVLPFMDRVWELLDKARRDGKKILFEGAQGALLDIDHGTYPYVTSSNTVAGSAASGTGIGPGALDYVLGITKAYTTRVGEGPFPTELTDEVGQTLGSKGREFGVVTGRARRCGWFDAVLVRQTVRTCGIHGIALTKLDVLDGFTELKVCVGYRVDGKEIDYLPAESGAQARAEPIYETMEGWQDSTAGARSWADLPAEAVKYVRRVEELIGCPVAVLSTSPERDDTILVHNPFQA</sequence>
<keyword evidence="2 8" id="KW-0436">Ligase</keyword>
<reference evidence="11 12" key="1">
    <citation type="submission" date="2007-07" db="EMBL/GenBank/DDBJ databases">
        <title>Complete sequence of chromosome of Xanthobacter autotrophicus Py2.</title>
        <authorList>
            <consortium name="US DOE Joint Genome Institute"/>
            <person name="Copeland A."/>
            <person name="Lucas S."/>
            <person name="Lapidus A."/>
            <person name="Barry K."/>
            <person name="Glavina del Rio T."/>
            <person name="Hammon N."/>
            <person name="Israni S."/>
            <person name="Dalin E."/>
            <person name="Tice H."/>
            <person name="Pitluck S."/>
            <person name="Sims D."/>
            <person name="Brettin T."/>
            <person name="Bruce D."/>
            <person name="Detter J.C."/>
            <person name="Han C."/>
            <person name="Tapia R."/>
            <person name="Brainard J."/>
            <person name="Schmutz J."/>
            <person name="Larimer F."/>
            <person name="Land M."/>
            <person name="Hauser L."/>
            <person name="Kyrpides N."/>
            <person name="Kim E."/>
            <person name="Ensigns S.A."/>
            <person name="Richardson P."/>
        </authorList>
    </citation>
    <scope>NUCLEOTIDE SEQUENCE [LARGE SCALE GENOMIC DNA]</scope>
    <source>
        <strain evidence="12">ATCC BAA-1158 / Py2</strain>
    </source>
</reference>
<evidence type="ECO:0000256" key="7">
    <source>
        <dbReference type="ARBA" id="ARBA00023134"/>
    </source>
</evidence>
<dbReference type="GO" id="GO:0005737">
    <property type="term" value="C:cytoplasm"/>
    <property type="evidence" value="ECO:0007669"/>
    <property type="project" value="UniProtKB-SubCell"/>
</dbReference>
<evidence type="ECO:0000313" key="11">
    <source>
        <dbReference type="EMBL" id="ABS65296.1"/>
    </source>
</evidence>
<feature type="binding site" evidence="8">
    <location>
        <begin position="317"/>
        <end position="323"/>
    </location>
    <ligand>
        <name>substrate</name>
    </ligand>
</feature>
<feature type="binding site" evidence="8">
    <location>
        <begin position="349"/>
        <end position="351"/>
    </location>
    <ligand>
        <name>GTP</name>
        <dbReference type="ChEBI" id="CHEBI:37565"/>
    </ligand>
</feature>
<dbReference type="InterPro" id="IPR001114">
    <property type="entry name" value="Adenylosuccinate_synthetase"/>
</dbReference>
<comment type="subunit">
    <text evidence="1 8">Homodimer.</text>
</comment>
<feature type="binding site" description="in other chain" evidence="8">
    <location>
        <begin position="55"/>
        <end position="58"/>
    </location>
    <ligand>
        <name>IMP</name>
        <dbReference type="ChEBI" id="CHEBI:58053"/>
        <note>ligand shared between dimeric partners</note>
    </ligand>
</feature>
<dbReference type="PANTHER" id="PTHR11846">
    <property type="entry name" value="ADENYLOSUCCINATE SYNTHETASE"/>
    <property type="match status" value="1"/>
</dbReference>
<dbReference type="PROSITE" id="PS00513">
    <property type="entry name" value="ADENYLOSUCCIN_SYN_2"/>
    <property type="match status" value="1"/>
</dbReference>
<dbReference type="NCBIfam" id="TIGR00184">
    <property type="entry name" value="purA"/>
    <property type="match status" value="1"/>
</dbReference>
<dbReference type="InterPro" id="IPR027417">
    <property type="entry name" value="P-loop_NTPase"/>
</dbReference>
<feature type="binding site" description="in other chain" evidence="8">
    <location>
        <position position="242"/>
    </location>
    <ligand>
        <name>IMP</name>
        <dbReference type="ChEBI" id="CHEBI:58053"/>
        <note>ligand shared between dimeric partners</note>
    </ligand>
</feature>
<dbReference type="eggNOG" id="COG0104">
    <property type="taxonomic scope" value="Bacteria"/>
</dbReference>
<dbReference type="UniPathway" id="UPA00075">
    <property type="reaction ID" value="UER00335"/>
</dbReference>
<comment type="similarity">
    <text evidence="8 10">Belongs to the adenylosuccinate synthetase family.</text>
</comment>
<dbReference type="CDD" id="cd03108">
    <property type="entry name" value="AdSS"/>
    <property type="match status" value="1"/>
</dbReference>
<comment type="pathway">
    <text evidence="8 10">Purine metabolism; AMP biosynthesis via de novo pathway; AMP from IMP: step 1/2.</text>
</comment>
<dbReference type="SMART" id="SM00788">
    <property type="entry name" value="Adenylsucc_synt"/>
    <property type="match status" value="1"/>
</dbReference>
<protein>
    <recommendedName>
        <fullName evidence="8 10">Adenylosuccinate synthetase</fullName>
        <shortName evidence="8">AMPSase</shortName>
        <shortName evidence="8">AdSS</shortName>
        <ecNumber evidence="8 10">6.3.4.4</ecNumber>
    </recommendedName>
    <alternativeName>
        <fullName evidence="8">IMP--aspartate ligase</fullName>
    </alternativeName>
</protein>
<feature type="binding site" description="in other chain" evidence="8">
    <location>
        <position position="148"/>
    </location>
    <ligand>
        <name>IMP</name>
        <dbReference type="ChEBI" id="CHEBI:58053"/>
        <note>ligand shared between dimeric partners</note>
    </ligand>
</feature>
<feature type="binding site" evidence="8">
    <location>
        <begin position="431"/>
        <end position="433"/>
    </location>
    <ligand>
        <name>GTP</name>
        <dbReference type="ChEBI" id="CHEBI:37565"/>
    </ligand>
</feature>
<dbReference type="HOGENOM" id="CLU_029848_0_0_5"/>
<evidence type="ECO:0000256" key="9">
    <source>
        <dbReference type="PROSITE-ProRule" id="PRU10134"/>
    </source>
</evidence>
<evidence type="ECO:0000313" key="12">
    <source>
        <dbReference type="Proteomes" id="UP000002417"/>
    </source>
</evidence>
<feature type="binding site" evidence="8">
    <location>
        <position position="30"/>
    </location>
    <ligand>
        <name>Mg(2+)</name>
        <dbReference type="ChEBI" id="CHEBI:18420"/>
    </ligand>
</feature>
<feature type="binding site" evidence="8">
    <location>
        <position position="162"/>
    </location>
    <ligand>
        <name>IMP</name>
        <dbReference type="ChEBI" id="CHEBI:58053"/>
        <note>ligand shared between dimeric partners</note>
    </ligand>
</feature>
<evidence type="ECO:0000256" key="5">
    <source>
        <dbReference type="ARBA" id="ARBA00022755"/>
    </source>
</evidence>
<dbReference type="Gene3D" id="3.40.440.10">
    <property type="entry name" value="Adenylosuccinate Synthetase, subunit A, domain 1"/>
    <property type="match status" value="1"/>
</dbReference>
<feature type="binding site" description="in other chain" evidence="8">
    <location>
        <position position="321"/>
    </location>
    <ligand>
        <name>IMP</name>
        <dbReference type="ChEBI" id="CHEBI:58053"/>
        <note>ligand shared between dimeric partners</note>
    </ligand>
</feature>
<feature type="binding site" description="in other chain" evidence="8">
    <location>
        <position position="257"/>
    </location>
    <ligand>
        <name>IMP</name>
        <dbReference type="ChEBI" id="CHEBI:58053"/>
        <note>ligand shared between dimeric partners</note>
    </ligand>
</feature>
<evidence type="ECO:0000256" key="6">
    <source>
        <dbReference type="ARBA" id="ARBA00022842"/>
    </source>
</evidence>
<dbReference type="HAMAP" id="MF_00011">
    <property type="entry name" value="Adenylosucc_synth"/>
    <property type="match status" value="1"/>
</dbReference>
<dbReference type="NCBIfam" id="NF002223">
    <property type="entry name" value="PRK01117.1"/>
    <property type="match status" value="1"/>
</dbReference>
<dbReference type="PROSITE" id="PS01266">
    <property type="entry name" value="ADENYLOSUCCIN_SYN_1"/>
    <property type="match status" value="1"/>
</dbReference>
<keyword evidence="12" id="KW-1185">Reference proteome</keyword>
<dbReference type="Gene3D" id="3.90.170.10">
    <property type="entry name" value="Adenylosuccinate Synthetase, subunit A, domain 3"/>
    <property type="match status" value="1"/>
</dbReference>
<feature type="binding site" evidence="8">
    <location>
        <position position="57"/>
    </location>
    <ligand>
        <name>Mg(2+)</name>
        <dbReference type="ChEBI" id="CHEBI:18420"/>
    </ligand>
</feature>
<keyword evidence="7 8" id="KW-0342">GTP-binding</keyword>
<dbReference type="InterPro" id="IPR018220">
    <property type="entry name" value="Adenylosuccin_syn_GTP-bd"/>
</dbReference>
<evidence type="ECO:0000256" key="1">
    <source>
        <dbReference type="ARBA" id="ARBA00011738"/>
    </source>
</evidence>
<organism evidence="11 12">
    <name type="scientific">Xanthobacter autotrophicus (strain ATCC BAA-1158 / Py2)</name>
    <dbReference type="NCBI Taxonomy" id="78245"/>
    <lineage>
        <taxon>Bacteria</taxon>
        <taxon>Pseudomonadati</taxon>
        <taxon>Pseudomonadota</taxon>
        <taxon>Alphaproteobacteria</taxon>
        <taxon>Hyphomicrobiales</taxon>
        <taxon>Xanthobacteraceae</taxon>
        <taxon>Xanthobacter</taxon>
    </lineage>
</organism>
<evidence type="ECO:0000256" key="3">
    <source>
        <dbReference type="ARBA" id="ARBA00022723"/>
    </source>
</evidence>
<dbReference type="Gene3D" id="1.10.300.10">
    <property type="entry name" value="Adenylosuccinate Synthetase, subunit A, domain 2"/>
    <property type="match status" value="1"/>
</dbReference>
<keyword evidence="3 8" id="KW-0479">Metal-binding</keyword>
<keyword evidence="6 8" id="KW-0460">Magnesium</keyword>
<keyword evidence="8" id="KW-0963">Cytoplasm</keyword>
<dbReference type="InterPro" id="IPR042109">
    <property type="entry name" value="Adenylosuccinate_synth_dom1"/>
</dbReference>
<dbReference type="PhylomeDB" id="A7IBA3"/>
<dbReference type="FunFam" id="1.10.300.10:FF:000001">
    <property type="entry name" value="Adenylosuccinate synthetase"/>
    <property type="match status" value="1"/>
</dbReference>
<dbReference type="InterPro" id="IPR042110">
    <property type="entry name" value="Adenylosuccinate_synth_dom2"/>
</dbReference>
<dbReference type="GO" id="GO:0000287">
    <property type="term" value="F:magnesium ion binding"/>
    <property type="evidence" value="ECO:0007669"/>
    <property type="project" value="UniProtKB-UniRule"/>
</dbReference>
<keyword evidence="4 8" id="KW-0547">Nucleotide-binding</keyword>
<dbReference type="GO" id="GO:0044208">
    <property type="term" value="P:'de novo' AMP biosynthetic process"/>
    <property type="evidence" value="ECO:0007669"/>
    <property type="project" value="UniProtKB-UniRule"/>
</dbReference>
<feature type="binding site" evidence="8">
    <location>
        <position position="323"/>
    </location>
    <ligand>
        <name>GTP</name>
        <dbReference type="ChEBI" id="CHEBI:37565"/>
    </ligand>
</feature>
<dbReference type="STRING" id="78245.Xaut_0037"/>
<feature type="binding site" evidence="8">
    <location>
        <begin position="29"/>
        <end position="35"/>
    </location>
    <ligand>
        <name>GTP</name>
        <dbReference type="ChEBI" id="CHEBI:37565"/>
    </ligand>
</feature>
<dbReference type="FunFam" id="3.90.170.10:FF:000001">
    <property type="entry name" value="Adenylosuccinate synthetase"/>
    <property type="match status" value="1"/>
</dbReference>
<comment type="function">
    <text evidence="8">Plays an important role in the de novo pathway of purine nucleotide biosynthesis. Catalyzes the first committed step in the biosynthesis of AMP from IMP.</text>
</comment>
<dbReference type="InterPro" id="IPR042111">
    <property type="entry name" value="Adenylosuccinate_synth_dom3"/>
</dbReference>
<dbReference type="Proteomes" id="UP000002417">
    <property type="component" value="Chromosome"/>
</dbReference>
<dbReference type="GO" id="GO:0046040">
    <property type="term" value="P:IMP metabolic process"/>
    <property type="evidence" value="ECO:0007669"/>
    <property type="project" value="TreeGrafter"/>
</dbReference>
<evidence type="ECO:0000256" key="4">
    <source>
        <dbReference type="ARBA" id="ARBA00022741"/>
    </source>
</evidence>